<accession>A0ABN7AEF2</accession>
<dbReference type="PANTHER" id="PTHR47331">
    <property type="entry name" value="PHD-TYPE DOMAIN-CONTAINING PROTEIN"/>
    <property type="match status" value="1"/>
</dbReference>
<evidence type="ECO:0000259" key="1">
    <source>
        <dbReference type="PROSITE" id="PS50994"/>
    </source>
</evidence>
<sequence>MKLVDPSDENSQPSYYVPHHPVFKETSSTTKLRVVFDFSCRSAEGLSLNDISMVGPIIQDFLYTHLIRARSYQILICGDLEKMYRGVLIHEDQTDLQRIIWRDNPDEPLRTYKLLTVSYGQSSAGWLACRTLKQLAMDYKIDFPLSSEVLQKNFYLDDFICGVYTDNVNEAISLKEQVTQHLSLGKFHIRKWSSNSSTFLESIPEEDREIKSSIGFDKEGVRDGIVRTLGLIWIPDTDYFTYSMENIKYFEPVTKRIALSTISKIFDPLGLLGPVTVKAKIFIQDLWRGNFSWDEPLSKSLTKRWRIFCQTLHKIKELQIPRKIVSPNARSIELHGMCDASMDAYGACVYLRCINHDGSISVSLVTSKSRVAPLKTQSLPRLELCGALLLVDLVKSVMSSLLIKIDQTFYWTDSTVVLSWLKGSPSKWATFVANRVSKIQDSSEIGQWRHVSSQDNSADLVSRGVYADELISLDLWWKGPPWLSQNIDFDSFGIFEELNLNELPEKSKQASIVLHVVPSEENSHFFELISKFSSFNLMLRVFAYCIRLLRRPKLQEGFRPVGPLSPIEIADAKISLTRFVQGAMFPDELKELQAQNPVKKGSRLAALCPFLDAHGLIRVGGRLQKSSLTPDRKHPIVLSYRKSDPFSNFLVLLARYVHLSNCHVGPQSLLSIIREQYWILGGRDLVRNTYKRCVTCFRVTPKPENQVMGMLPETRVEPARPFVHAGVDYAGPFYVKNSLRKNASFDKCYISVFVCFCTKAVHLELVENLSTPAFLAALKRFISRRGKPSEIVSDNGTNFVGARSELLELETMWKSDSHRNSIVDYSSNEGILWKFNPPRSPNFGGLWESIIKQIKLLLKKVIGKSNLTFCEFNTLLIQIEAIINSRPLIPISSDPNDFVSLTPSHFLIGDTLLTPPEPDLRSLPDNRLTRWQLVQKLSQHFWARWKAEYLSELQRRCKWRTACKTLTVGTMVLLKDDQSPPLAWALGRVIEIHPGPDGEVRVVTVRTSSTTLKRSVRSLCALPIDDEDSSSSLLLKTTLQGWGNGHNQIQPAIVPPQDM</sequence>
<dbReference type="Gene3D" id="3.30.420.10">
    <property type="entry name" value="Ribonuclease H-like superfamily/Ribonuclease H"/>
    <property type="match status" value="1"/>
</dbReference>
<dbReference type="SUPFAM" id="SSF56672">
    <property type="entry name" value="DNA/RNA polymerases"/>
    <property type="match status" value="1"/>
</dbReference>
<dbReference type="SUPFAM" id="SSF53098">
    <property type="entry name" value="Ribonuclease H-like"/>
    <property type="match status" value="1"/>
</dbReference>
<dbReference type="PANTHER" id="PTHR47331:SF4">
    <property type="entry name" value="PEPTIDASE S1 DOMAIN-CONTAINING PROTEIN"/>
    <property type="match status" value="1"/>
</dbReference>
<dbReference type="InterPro" id="IPR012337">
    <property type="entry name" value="RNaseH-like_sf"/>
</dbReference>
<organism evidence="2 3">
    <name type="scientific">Nesidiocoris tenuis</name>
    <dbReference type="NCBI Taxonomy" id="355587"/>
    <lineage>
        <taxon>Eukaryota</taxon>
        <taxon>Metazoa</taxon>
        <taxon>Ecdysozoa</taxon>
        <taxon>Arthropoda</taxon>
        <taxon>Hexapoda</taxon>
        <taxon>Insecta</taxon>
        <taxon>Pterygota</taxon>
        <taxon>Neoptera</taxon>
        <taxon>Paraneoptera</taxon>
        <taxon>Hemiptera</taxon>
        <taxon>Heteroptera</taxon>
        <taxon>Panheteroptera</taxon>
        <taxon>Cimicomorpha</taxon>
        <taxon>Miridae</taxon>
        <taxon>Dicyphina</taxon>
        <taxon>Nesidiocoris</taxon>
    </lineage>
</organism>
<name>A0ABN7AEF2_9HEMI</name>
<dbReference type="Pfam" id="PF05380">
    <property type="entry name" value="Peptidase_A17"/>
    <property type="match status" value="1"/>
</dbReference>
<feature type="domain" description="Integrase catalytic" evidence="1">
    <location>
        <begin position="717"/>
        <end position="911"/>
    </location>
</feature>
<dbReference type="PROSITE" id="PS50994">
    <property type="entry name" value="INTEGRASE"/>
    <property type="match status" value="1"/>
</dbReference>
<dbReference type="EMBL" id="AP028910">
    <property type="protein sequence ID" value="BES90655.1"/>
    <property type="molecule type" value="Genomic_DNA"/>
</dbReference>
<protein>
    <submittedName>
        <fullName evidence="2">Pao retrotransposon peptidase</fullName>
    </submittedName>
</protein>
<proteinExistence type="predicted"/>
<dbReference type="Pfam" id="PF18701">
    <property type="entry name" value="DUF5641"/>
    <property type="match status" value="1"/>
</dbReference>
<dbReference type="InterPro" id="IPR008042">
    <property type="entry name" value="Retrotrans_Pao"/>
</dbReference>
<evidence type="ECO:0000313" key="2">
    <source>
        <dbReference type="EMBL" id="BES90655.1"/>
    </source>
</evidence>
<dbReference type="InterPro" id="IPR041588">
    <property type="entry name" value="Integrase_H2C2"/>
</dbReference>
<evidence type="ECO:0000313" key="3">
    <source>
        <dbReference type="Proteomes" id="UP001307889"/>
    </source>
</evidence>
<reference evidence="2 3" key="1">
    <citation type="submission" date="2023-09" db="EMBL/GenBank/DDBJ databases">
        <title>Nesidiocoris tenuis whole genome shotgun sequence.</title>
        <authorList>
            <person name="Shibata T."/>
            <person name="Shimoda M."/>
            <person name="Kobayashi T."/>
            <person name="Uehara T."/>
        </authorList>
    </citation>
    <scope>NUCLEOTIDE SEQUENCE [LARGE SCALE GENOMIC DNA]</scope>
    <source>
        <strain evidence="2 3">Japan</strain>
    </source>
</reference>
<gene>
    <name evidence="2" type="ORF">NTJ_03463</name>
</gene>
<dbReference type="InterPro" id="IPR036397">
    <property type="entry name" value="RNaseH_sf"/>
</dbReference>
<dbReference type="InterPro" id="IPR043502">
    <property type="entry name" value="DNA/RNA_pol_sf"/>
</dbReference>
<dbReference type="Proteomes" id="UP001307889">
    <property type="component" value="Chromosome 2"/>
</dbReference>
<dbReference type="InterPro" id="IPR040676">
    <property type="entry name" value="DUF5641"/>
</dbReference>
<dbReference type="InterPro" id="IPR001584">
    <property type="entry name" value="Integrase_cat-core"/>
</dbReference>
<keyword evidence="3" id="KW-1185">Reference proteome</keyword>
<dbReference type="Pfam" id="PF17921">
    <property type="entry name" value="Integrase_H2C2"/>
    <property type="match status" value="1"/>
</dbReference>